<dbReference type="OrthoDB" id="2266637at2759"/>
<dbReference type="InterPro" id="IPR036397">
    <property type="entry name" value="RNaseH_sf"/>
</dbReference>
<organism evidence="2 3">
    <name type="scientific">Scleroderma citrinum Foug A</name>
    <dbReference type="NCBI Taxonomy" id="1036808"/>
    <lineage>
        <taxon>Eukaryota</taxon>
        <taxon>Fungi</taxon>
        <taxon>Dikarya</taxon>
        <taxon>Basidiomycota</taxon>
        <taxon>Agaricomycotina</taxon>
        <taxon>Agaricomycetes</taxon>
        <taxon>Agaricomycetidae</taxon>
        <taxon>Boletales</taxon>
        <taxon>Sclerodermatineae</taxon>
        <taxon>Sclerodermataceae</taxon>
        <taxon>Scleroderma</taxon>
    </lineage>
</organism>
<evidence type="ECO:0000259" key="1">
    <source>
        <dbReference type="Pfam" id="PF13358"/>
    </source>
</evidence>
<dbReference type="Pfam" id="PF13358">
    <property type="entry name" value="DDE_3"/>
    <property type="match status" value="1"/>
</dbReference>
<feature type="domain" description="Tc1-like transposase DDE" evidence="1">
    <location>
        <begin position="33"/>
        <end position="138"/>
    </location>
</feature>
<gene>
    <name evidence="2" type="ORF">SCLCIDRAFT_124160</name>
</gene>
<evidence type="ECO:0000313" key="3">
    <source>
        <dbReference type="Proteomes" id="UP000053989"/>
    </source>
</evidence>
<dbReference type="GO" id="GO:0003676">
    <property type="term" value="F:nucleic acid binding"/>
    <property type="evidence" value="ECO:0007669"/>
    <property type="project" value="InterPro"/>
</dbReference>
<dbReference type="PANTHER" id="PTHR46564">
    <property type="entry name" value="TRANSPOSASE"/>
    <property type="match status" value="1"/>
</dbReference>
<dbReference type="Gene3D" id="3.30.420.10">
    <property type="entry name" value="Ribonuclease H-like superfamily/Ribonuclease H"/>
    <property type="match status" value="1"/>
</dbReference>
<dbReference type="Proteomes" id="UP000053989">
    <property type="component" value="Unassembled WGS sequence"/>
</dbReference>
<dbReference type="InterPro" id="IPR038717">
    <property type="entry name" value="Tc1-like_DDE_dom"/>
</dbReference>
<protein>
    <recommendedName>
        <fullName evidence="1">Tc1-like transposase DDE domain-containing protein</fullName>
    </recommendedName>
</protein>
<reference evidence="2 3" key="1">
    <citation type="submission" date="2014-04" db="EMBL/GenBank/DDBJ databases">
        <authorList>
            <consortium name="DOE Joint Genome Institute"/>
            <person name="Kuo A."/>
            <person name="Kohler A."/>
            <person name="Nagy L.G."/>
            <person name="Floudas D."/>
            <person name="Copeland A."/>
            <person name="Barry K.W."/>
            <person name="Cichocki N."/>
            <person name="Veneault-Fourrey C."/>
            <person name="LaButti K."/>
            <person name="Lindquist E.A."/>
            <person name="Lipzen A."/>
            <person name="Lundell T."/>
            <person name="Morin E."/>
            <person name="Murat C."/>
            <person name="Sun H."/>
            <person name="Tunlid A."/>
            <person name="Henrissat B."/>
            <person name="Grigoriev I.V."/>
            <person name="Hibbett D.S."/>
            <person name="Martin F."/>
            <person name="Nordberg H.P."/>
            <person name="Cantor M.N."/>
            <person name="Hua S.X."/>
        </authorList>
    </citation>
    <scope>NUCLEOTIDE SEQUENCE [LARGE SCALE GENOMIC DNA]</scope>
    <source>
        <strain evidence="2 3">Foug A</strain>
    </source>
</reference>
<feature type="non-terminal residue" evidence="2">
    <location>
        <position position="1"/>
    </location>
</feature>
<sequence>KILHKLASERDEQCPQDFRQLILHMFQGNGSEFIFVDETSKDERTWARHYGRAMSGARASLLDVFVCGDRYSLVAAMTIDGYIAADIVEGSYDRELFYAFITQQVLPMMHPFPAERSVIVLDNCHIHHNEELEAEVREAGTY</sequence>
<dbReference type="AlphaFoldDB" id="A0A0C3DIK7"/>
<dbReference type="PANTHER" id="PTHR46564:SF1">
    <property type="entry name" value="TRANSPOSASE"/>
    <property type="match status" value="1"/>
</dbReference>
<name>A0A0C3DIK7_9AGAM</name>
<proteinExistence type="predicted"/>
<reference evidence="3" key="2">
    <citation type="submission" date="2015-01" db="EMBL/GenBank/DDBJ databases">
        <title>Evolutionary Origins and Diversification of the Mycorrhizal Mutualists.</title>
        <authorList>
            <consortium name="DOE Joint Genome Institute"/>
            <consortium name="Mycorrhizal Genomics Consortium"/>
            <person name="Kohler A."/>
            <person name="Kuo A."/>
            <person name="Nagy L.G."/>
            <person name="Floudas D."/>
            <person name="Copeland A."/>
            <person name="Barry K.W."/>
            <person name="Cichocki N."/>
            <person name="Veneault-Fourrey C."/>
            <person name="LaButti K."/>
            <person name="Lindquist E.A."/>
            <person name="Lipzen A."/>
            <person name="Lundell T."/>
            <person name="Morin E."/>
            <person name="Murat C."/>
            <person name="Riley R."/>
            <person name="Ohm R."/>
            <person name="Sun H."/>
            <person name="Tunlid A."/>
            <person name="Henrissat B."/>
            <person name="Grigoriev I.V."/>
            <person name="Hibbett D.S."/>
            <person name="Martin F."/>
        </authorList>
    </citation>
    <scope>NUCLEOTIDE SEQUENCE [LARGE SCALE GENOMIC DNA]</scope>
    <source>
        <strain evidence="3">Foug A</strain>
    </source>
</reference>
<dbReference type="STRING" id="1036808.A0A0C3DIK7"/>
<evidence type="ECO:0000313" key="2">
    <source>
        <dbReference type="EMBL" id="KIM60535.1"/>
    </source>
</evidence>
<dbReference type="EMBL" id="KN822061">
    <property type="protein sequence ID" value="KIM60535.1"/>
    <property type="molecule type" value="Genomic_DNA"/>
</dbReference>
<keyword evidence="3" id="KW-1185">Reference proteome</keyword>
<dbReference type="InParanoid" id="A0A0C3DIK7"/>
<dbReference type="HOGENOM" id="CLU_056788_11_0_1"/>
<accession>A0A0C3DIK7</accession>